<keyword evidence="1" id="KW-1133">Transmembrane helix</keyword>
<comment type="caution">
    <text evidence="2">The sequence shown here is derived from an EMBL/GenBank/DDBJ whole genome shotgun (WGS) entry which is preliminary data.</text>
</comment>
<evidence type="ECO:0000313" key="3">
    <source>
        <dbReference type="Proteomes" id="UP001595969"/>
    </source>
</evidence>
<dbReference type="RefSeq" id="WP_204654875.1">
    <property type="nucleotide sequence ID" value="NZ_JAFBFD010000042.1"/>
</dbReference>
<feature type="transmembrane region" description="Helical" evidence="1">
    <location>
        <begin position="101"/>
        <end position="120"/>
    </location>
</feature>
<sequence length="131" mass="15849">MKNLFQWLNPYLFFLAVLLNGVVIYQKLIFLNENSKFNFYYLISFIVVMLFYVFVKNQSWRQYLEKITLWVHLVFHGVFLVTFPIGMIFALIGSYLLAAKVFFFFYLPSALLFLFNFYLVKFKRKETKIID</sequence>
<proteinExistence type="predicted"/>
<keyword evidence="1" id="KW-0812">Transmembrane</keyword>
<dbReference type="EMBL" id="JBHSGS010000044">
    <property type="protein sequence ID" value="MFC4719678.1"/>
    <property type="molecule type" value="Genomic_DNA"/>
</dbReference>
<organism evidence="2 3">
    <name type="scientific">Enterococcus lemanii</name>
    <dbReference type="NCBI Taxonomy" id="1159752"/>
    <lineage>
        <taxon>Bacteria</taxon>
        <taxon>Bacillati</taxon>
        <taxon>Bacillota</taxon>
        <taxon>Bacilli</taxon>
        <taxon>Lactobacillales</taxon>
        <taxon>Enterococcaceae</taxon>
        <taxon>Enterococcus</taxon>
    </lineage>
</organism>
<keyword evidence="1" id="KW-0472">Membrane</keyword>
<feature type="transmembrane region" description="Helical" evidence="1">
    <location>
        <begin position="37"/>
        <end position="55"/>
    </location>
</feature>
<feature type="transmembrane region" description="Helical" evidence="1">
    <location>
        <begin position="12"/>
        <end position="31"/>
    </location>
</feature>
<dbReference type="Proteomes" id="UP001595969">
    <property type="component" value="Unassembled WGS sequence"/>
</dbReference>
<reference evidence="3" key="1">
    <citation type="journal article" date="2019" name="Int. J. Syst. Evol. Microbiol.">
        <title>The Global Catalogue of Microorganisms (GCM) 10K type strain sequencing project: providing services to taxonomists for standard genome sequencing and annotation.</title>
        <authorList>
            <consortium name="The Broad Institute Genomics Platform"/>
            <consortium name="The Broad Institute Genome Sequencing Center for Infectious Disease"/>
            <person name="Wu L."/>
            <person name="Ma J."/>
        </authorList>
    </citation>
    <scope>NUCLEOTIDE SEQUENCE [LARGE SCALE GENOMIC DNA]</scope>
    <source>
        <strain evidence="3">CGMCC 1.19032</strain>
    </source>
</reference>
<keyword evidence="3" id="KW-1185">Reference proteome</keyword>
<name>A0ABV9MYF5_9ENTE</name>
<evidence type="ECO:0000313" key="2">
    <source>
        <dbReference type="EMBL" id="MFC4719678.1"/>
    </source>
</evidence>
<evidence type="ECO:0000256" key="1">
    <source>
        <dbReference type="SAM" id="Phobius"/>
    </source>
</evidence>
<gene>
    <name evidence="2" type="ORF">ACFO5I_08010</name>
</gene>
<feature type="transmembrane region" description="Helical" evidence="1">
    <location>
        <begin position="67"/>
        <end position="95"/>
    </location>
</feature>
<accession>A0ABV9MYF5</accession>
<protein>
    <submittedName>
        <fullName evidence="2">Uncharacterized protein</fullName>
    </submittedName>
</protein>